<dbReference type="PANTHER" id="PTHR33886">
    <property type="entry name" value="UNSATURATED RHAMNOGALACTURONAN HYDROLASE (EUROFUNG)"/>
    <property type="match status" value="1"/>
</dbReference>
<proteinExistence type="predicted"/>
<dbReference type="InterPro" id="IPR052043">
    <property type="entry name" value="PolySaccharide_Degr_Enz"/>
</dbReference>
<dbReference type="PANTHER" id="PTHR33886:SF8">
    <property type="entry name" value="UNSATURATED RHAMNOGALACTURONAN HYDROLASE (EUROFUNG)"/>
    <property type="match status" value="1"/>
</dbReference>
<dbReference type="InterPro" id="IPR010905">
    <property type="entry name" value="Glyco_hydro_88"/>
</dbReference>
<reference evidence="2 3" key="1">
    <citation type="journal article" date="2024" name="Appl. Environ. Microbiol.">
        <title>Pontiella agarivorans sp. nov., a novel marine anaerobic bacterium capable of degrading macroalgal polysaccharides and fixing nitrogen.</title>
        <authorList>
            <person name="Liu N."/>
            <person name="Kivenson V."/>
            <person name="Peng X."/>
            <person name="Cui Z."/>
            <person name="Lankiewicz T.S."/>
            <person name="Gosselin K.M."/>
            <person name="English C.J."/>
            <person name="Blair E.M."/>
            <person name="O'Malley M.A."/>
            <person name="Valentine D.L."/>
        </authorList>
    </citation>
    <scope>NUCLEOTIDE SEQUENCE [LARGE SCALE GENOMIC DNA]</scope>
    <source>
        <strain evidence="2 3">NLcol2</strain>
    </source>
</reference>
<dbReference type="InterPro" id="IPR012341">
    <property type="entry name" value="6hp_glycosidase-like_sf"/>
</dbReference>
<dbReference type="RefSeq" id="WP_322609298.1">
    <property type="nucleotide sequence ID" value="NZ_JARVCO010000010.1"/>
</dbReference>
<evidence type="ECO:0000313" key="3">
    <source>
        <dbReference type="Proteomes" id="UP001290861"/>
    </source>
</evidence>
<evidence type="ECO:0000256" key="1">
    <source>
        <dbReference type="ARBA" id="ARBA00022801"/>
    </source>
</evidence>
<keyword evidence="3" id="KW-1185">Reference proteome</keyword>
<comment type="caution">
    <text evidence="2">The sequence shown here is derived from an EMBL/GenBank/DDBJ whole genome shotgun (WGS) entry which is preliminary data.</text>
</comment>
<keyword evidence="1 2" id="KW-0378">Hydrolase</keyword>
<dbReference type="EMBL" id="JARVCO010000010">
    <property type="protein sequence ID" value="MDZ8119516.1"/>
    <property type="molecule type" value="Genomic_DNA"/>
</dbReference>
<dbReference type="SUPFAM" id="SSF48208">
    <property type="entry name" value="Six-hairpin glycosidases"/>
    <property type="match status" value="1"/>
</dbReference>
<gene>
    <name evidence="2" type="ORF">P9H32_12860</name>
</gene>
<name>A0ABU5MZX7_9BACT</name>
<dbReference type="GO" id="GO:0016787">
    <property type="term" value="F:hydrolase activity"/>
    <property type="evidence" value="ECO:0007669"/>
    <property type="project" value="UniProtKB-KW"/>
</dbReference>
<accession>A0ABU5MZX7</accession>
<organism evidence="2 3">
    <name type="scientific">Pontiella agarivorans</name>
    <dbReference type="NCBI Taxonomy" id="3038953"/>
    <lineage>
        <taxon>Bacteria</taxon>
        <taxon>Pseudomonadati</taxon>
        <taxon>Kiritimatiellota</taxon>
        <taxon>Kiritimatiellia</taxon>
        <taxon>Kiritimatiellales</taxon>
        <taxon>Pontiellaceae</taxon>
        <taxon>Pontiella</taxon>
    </lineage>
</organism>
<dbReference type="InterPro" id="IPR008928">
    <property type="entry name" value="6-hairpin_glycosidase_sf"/>
</dbReference>
<dbReference type="Pfam" id="PF07470">
    <property type="entry name" value="Glyco_hydro_88"/>
    <property type="match status" value="1"/>
</dbReference>
<dbReference type="Gene3D" id="1.50.10.10">
    <property type="match status" value="1"/>
</dbReference>
<sequence>MIRTLIFTFLTALAFSAGGREHASYFEPEVIRSTMKRVNAYAVEHPWREYDRDWIRATLYTGVMEAYHATGDPAYLQQAETWAEKHHYSLGHEHSGFNRMFCTMTWLELYLLQPDPKKIEHIEAGLQKEKLFKPEIGRIWYGHEPHQTDAGWVYADSLYAAPAFAMLFQATGNRHYLDLLHDAFWNITDKIYDSEDDLYYRDPHYIGKKSAYGEKVLWARGNGWVFAGMARLLKYLPKEDPYYGRYVELYKKMAASLAGRQGDDGFWRANLADDWHYRMPESSSTAFFTAGFAWGVREGILDAATYLPVVIRGWDALNSAIHPDGFMGWIQPVDAAPRPSHPKSTQEYGVGLFLYAGAQVYQLVKEGVITPEVVNAGLPEQSRLLPPAAFTDAFIPANHPAAKQMNAFLAHQSRKEIKPLGYKREDYLEVIAGQVKVMHTFQNKEGRIIDPVDHMERYYSTPCYAHSVAALAASGYPVRDEIIESGMKALDVALGDMAADSGMGHSDFYTWPMVLAVELLDGVASEERKAEWRRKLGEIDHTKYHFYRKPVDPLDHRGFYKIYNGHFAINWNLVHTAGEWARTRHGFGDPWYVDYCLTMQLKNFSKYGMYNEGGNPLAYDLFARHYLNGMLEKGYDSYVYSTYRDILWRGAWTSLLMQSPFGELPTGFRSSHHIWNEAEQAVVFEIYAAAYAKAGKKAEAGAFKRAANLSLASVKSWMRPDGTGYVVKNRYPIEAKHGYERYSKHSCYNLLTCSMLAQAWQFADDSIEELPAPADTGGYVVPVLRHFRKIFANAAGNYVEYDINGDHQYNPTGLLRIHLKNGHPQLGPSDGAASQFSGKGVNLAVGPSWKKADGTWEKLADYNGKNPWIEILEESVDTVRFKVVYPDVTQTITVDSRGVTVEDVVKDSDKIRVSFPALVFDGRERTLVELKEHQLRLTLNGKGVVFSVLQPAGLQLKRSGVELNHRNGVVEEFSAETPGSRIIYRISATPGATP</sequence>
<protein>
    <submittedName>
        <fullName evidence="2">Glycoside hydrolase family 88 protein</fullName>
    </submittedName>
</protein>
<evidence type="ECO:0000313" key="2">
    <source>
        <dbReference type="EMBL" id="MDZ8119516.1"/>
    </source>
</evidence>
<dbReference type="Proteomes" id="UP001290861">
    <property type="component" value="Unassembled WGS sequence"/>
</dbReference>